<organism evidence="5 6">
    <name type="scientific">Undibacterium jejuense</name>
    <dbReference type="NCBI Taxonomy" id="1344949"/>
    <lineage>
        <taxon>Bacteria</taxon>
        <taxon>Pseudomonadati</taxon>
        <taxon>Pseudomonadota</taxon>
        <taxon>Betaproteobacteria</taxon>
        <taxon>Burkholderiales</taxon>
        <taxon>Oxalobacteraceae</taxon>
        <taxon>Undibacterium</taxon>
    </lineage>
</organism>
<dbReference type="RefSeq" id="WP_186911665.1">
    <property type="nucleotide sequence ID" value="NZ_JACOFV010000004.1"/>
</dbReference>
<reference evidence="5" key="1">
    <citation type="submission" date="2020-08" db="EMBL/GenBank/DDBJ databases">
        <title>Novel species isolated from subtropical streams in China.</title>
        <authorList>
            <person name="Lu H."/>
        </authorList>
    </citation>
    <scope>NUCLEOTIDE SEQUENCE</scope>
    <source>
        <strain evidence="5">KACC 12607</strain>
    </source>
</reference>
<accession>A0A923KPI5</accession>
<dbReference type="InterPro" id="IPR029787">
    <property type="entry name" value="Nucleotide_cyclase"/>
</dbReference>
<dbReference type="NCBIfam" id="TIGR00254">
    <property type="entry name" value="GGDEF"/>
    <property type="match status" value="1"/>
</dbReference>
<dbReference type="FunFam" id="3.30.70.270:FF:000001">
    <property type="entry name" value="Diguanylate cyclase domain protein"/>
    <property type="match status" value="1"/>
</dbReference>
<evidence type="ECO:0000256" key="1">
    <source>
        <dbReference type="ARBA" id="ARBA00012528"/>
    </source>
</evidence>
<dbReference type="Pfam" id="PF00990">
    <property type="entry name" value="GGDEF"/>
    <property type="match status" value="1"/>
</dbReference>
<feature type="coiled-coil region" evidence="3">
    <location>
        <begin position="370"/>
        <end position="404"/>
    </location>
</feature>
<dbReference type="CDD" id="cd01949">
    <property type="entry name" value="GGDEF"/>
    <property type="match status" value="1"/>
</dbReference>
<evidence type="ECO:0000259" key="4">
    <source>
        <dbReference type="PROSITE" id="PS50887"/>
    </source>
</evidence>
<comment type="caution">
    <text evidence="5">The sequence shown here is derived from an EMBL/GenBank/DDBJ whole genome shotgun (WGS) entry which is preliminary data.</text>
</comment>
<sequence>MSNKPNNPQLKSPTDIARETFRQLAIQRVAPTPDAYQKLYNEIAGITTTSQNAISPAKIDDPVAAEPSAAENLLSSFATSLQNSKGELSTFGYRFSRAAKSGNWEEYSKTLELLTEHITAPPPPAAPAPKTMSLVDPIPAPPSNSTSIPLVDLPSVDDPRQKLLKDLLYRTLSLALCAVLKPTSPALASESEALGMAVKEAESESSFNLLASRLKQLCFQIELQSGDSAEQQELLLRLFHLLLSNIHDLLDNDNWLRGQIEVVQNLIAGPIDHRALQEATRSLKEVIYKQGALKNTLVESKNSVKNMMTAFVDRLDVMVHSTDAYQHKMDDYAIEISTAKDTGQVSRIIGNILEETRTVQSEAVRSRDIIVAAQKEVVEAEIKIKDLENKLAQMSELVREDQLTGSLNRRGMDDIFEREADRADRRNTPLCVALLDLDNFKKLNDTHGHAAGDEALIHLVRIVKQTLRSIDVIARYGGEEFVIIMPETQLEEASQAMVRVQRELTKHFFTADEKRLFITFSAGVALRAPRETQEALIKRADKAMYSAKQSGKNRVAMAD</sequence>
<dbReference type="InterPro" id="IPR043128">
    <property type="entry name" value="Rev_trsase/Diguanyl_cyclase"/>
</dbReference>
<dbReference type="AlphaFoldDB" id="A0A923KPI5"/>
<gene>
    <name evidence="5" type="ORF">H8K32_06500</name>
</gene>
<keyword evidence="3" id="KW-0175">Coiled coil</keyword>
<dbReference type="Gene3D" id="3.30.70.270">
    <property type="match status" value="1"/>
</dbReference>
<dbReference type="InterPro" id="IPR050469">
    <property type="entry name" value="Diguanylate_Cyclase"/>
</dbReference>
<dbReference type="PANTHER" id="PTHR45138:SF9">
    <property type="entry name" value="DIGUANYLATE CYCLASE DGCM-RELATED"/>
    <property type="match status" value="1"/>
</dbReference>
<dbReference type="GO" id="GO:0052621">
    <property type="term" value="F:diguanylate cyclase activity"/>
    <property type="evidence" value="ECO:0007669"/>
    <property type="project" value="UniProtKB-EC"/>
</dbReference>
<dbReference type="SMART" id="SM00267">
    <property type="entry name" value="GGDEF"/>
    <property type="match status" value="1"/>
</dbReference>
<dbReference type="SUPFAM" id="SSF55073">
    <property type="entry name" value="Nucleotide cyclase"/>
    <property type="match status" value="1"/>
</dbReference>
<dbReference type="EC" id="2.7.7.65" evidence="1"/>
<evidence type="ECO:0000256" key="3">
    <source>
        <dbReference type="SAM" id="Coils"/>
    </source>
</evidence>
<evidence type="ECO:0000256" key="2">
    <source>
        <dbReference type="ARBA" id="ARBA00034247"/>
    </source>
</evidence>
<dbReference type="PROSITE" id="PS50887">
    <property type="entry name" value="GGDEF"/>
    <property type="match status" value="1"/>
</dbReference>
<feature type="domain" description="GGDEF" evidence="4">
    <location>
        <begin position="428"/>
        <end position="559"/>
    </location>
</feature>
<proteinExistence type="predicted"/>
<dbReference type="InterPro" id="IPR000160">
    <property type="entry name" value="GGDEF_dom"/>
</dbReference>
<protein>
    <recommendedName>
        <fullName evidence="1">diguanylate cyclase</fullName>
        <ecNumber evidence="1">2.7.7.65</ecNumber>
    </recommendedName>
</protein>
<dbReference type="PANTHER" id="PTHR45138">
    <property type="entry name" value="REGULATORY COMPONENTS OF SENSORY TRANSDUCTION SYSTEM"/>
    <property type="match status" value="1"/>
</dbReference>
<comment type="catalytic activity">
    <reaction evidence="2">
        <text>2 GTP = 3',3'-c-di-GMP + 2 diphosphate</text>
        <dbReference type="Rhea" id="RHEA:24898"/>
        <dbReference type="ChEBI" id="CHEBI:33019"/>
        <dbReference type="ChEBI" id="CHEBI:37565"/>
        <dbReference type="ChEBI" id="CHEBI:58805"/>
        <dbReference type="EC" id="2.7.7.65"/>
    </reaction>
</comment>
<dbReference type="Proteomes" id="UP000634011">
    <property type="component" value="Unassembled WGS sequence"/>
</dbReference>
<name>A0A923KPI5_9BURK</name>
<dbReference type="EMBL" id="JACOFV010000004">
    <property type="protein sequence ID" value="MBC3861746.1"/>
    <property type="molecule type" value="Genomic_DNA"/>
</dbReference>
<keyword evidence="6" id="KW-1185">Reference proteome</keyword>
<evidence type="ECO:0000313" key="6">
    <source>
        <dbReference type="Proteomes" id="UP000634011"/>
    </source>
</evidence>
<evidence type="ECO:0000313" key="5">
    <source>
        <dbReference type="EMBL" id="MBC3861746.1"/>
    </source>
</evidence>